<evidence type="ECO:0000313" key="1">
    <source>
        <dbReference type="EMBL" id="JAA85476.1"/>
    </source>
</evidence>
<name>S4P1Y3_9NEOP</name>
<dbReference type="AlphaFoldDB" id="S4P1Y3"/>
<reference evidence="1" key="1">
    <citation type="journal article" date="2013" name="BMC Genomics">
        <title>Unscrambling butterfly oogenesis.</title>
        <authorList>
            <person name="Carter J.M."/>
            <person name="Baker S.C."/>
            <person name="Pink R."/>
            <person name="Carter D.R."/>
            <person name="Collins A."/>
            <person name="Tomlin J."/>
            <person name="Gibbs M."/>
            <person name="Breuker C.J."/>
        </authorList>
    </citation>
    <scope>NUCLEOTIDE SEQUENCE</scope>
    <source>
        <tissue evidence="1">Ovary</tissue>
    </source>
</reference>
<dbReference type="EMBL" id="GAIX01007084">
    <property type="protein sequence ID" value="JAA85476.1"/>
    <property type="molecule type" value="Transcribed_RNA"/>
</dbReference>
<organism evidence="1">
    <name type="scientific">Pararge aegeria</name>
    <name type="common">speckled wood butterfly</name>
    <dbReference type="NCBI Taxonomy" id="116150"/>
    <lineage>
        <taxon>Eukaryota</taxon>
        <taxon>Metazoa</taxon>
        <taxon>Ecdysozoa</taxon>
        <taxon>Arthropoda</taxon>
        <taxon>Hexapoda</taxon>
        <taxon>Insecta</taxon>
        <taxon>Pterygota</taxon>
        <taxon>Neoptera</taxon>
        <taxon>Endopterygota</taxon>
        <taxon>Lepidoptera</taxon>
        <taxon>Glossata</taxon>
        <taxon>Ditrysia</taxon>
        <taxon>Papilionoidea</taxon>
        <taxon>Nymphalidae</taxon>
        <taxon>Satyrinae</taxon>
        <taxon>Satyrini</taxon>
        <taxon>Parargina</taxon>
        <taxon>Pararge</taxon>
    </lineage>
</organism>
<reference evidence="1" key="2">
    <citation type="submission" date="2013-05" db="EMBL/GenBank/DDBJ databases">
        <authorList>
            <person name="Carter J.-M."/>
            <person name="Baker S.C."/>
            <person name="Pink R."/>
            <person name="Carter D.R.F."/>
            <person name="Collins A."/>
            <person name="Tomlin J."/>
            <person name="Gibbs M."/>
            <person name="Breuker C.J."/>
        </authorList>
    </citation>
    <scope>NUCLEOTIDE SEQUENCE</scope>
    <source>
        <tissue evidence="1">Ovary</tissue>
    </source>
</reference>
<accession>S4P1Y3</accession>
<sequence>MTTISFNCQVGSRMTPPRCDRYALLTNVTHAVFLSVFCEDFLGFPNTFLIMIGNFHNIRRFGDVFDFGTQGMSSFYGRF</sequence>
<feature type="non-terminal residue" evidence="1">
    <location>
        <position position="79"/>
    </location>
</feature>
<protein>
    <submittedName>
        <fullName evidence="1">Uncharacterized protein</fullName>
    </submittedName>
</protein>
<proteinExistence type="predicted"/>